<organism evidence="9 10">
    <name type="scientific">Romboutsia sedimentorum</name>
    <dbReference type="NCBI Taxonomy" id="1368474"/>
    <lineage>
        <taxon>Bacteria</taxon>
        <taxon>Bacillati</taxon>
        <taxon>Bacillota</taxon>
        <taxon>Clostridia</taxon>
        <taxon>Peptostreptococcales</taxon>
        <taxon>Peptostreptococcaceae</taxon>
        <taxon>Romboutsia</taxon>
    </lineage>
</organism>
<dbReference type="InterPro" id="IPR028362">
    <property type="entry name" value="AlgI"/>
</dbReference>
<evidence type="ECO:0000256" key="8">
    <source>
        <dbReference type="SAM" id="Phobius"/>
    </source>
</evidence>
<evidence type="ECO:0000256" key="1">
    <source>
        <dbReference type="ARBA" id="ARBA00004651"/>
    </source>
</evidence>
<evidence type="ECO:0000256" key="6">
    <source>
        <dbReference type="ARBA" id="ARBA00023136"/>
    </source>
</evidence>
<comment type="subcellular location">
    <subcellularLocation>
        <location evidence="1">Cell membrane</location>
        <topology evidence="1">Multi-pass membrane protein</topology>
    </subcellularLocation>
</comment>
<protein>
    <submittedName>
        <fullName evidence="9">MBOAT family O-acyltransferase</fullName>
        <ecNumber evidence="9">2.3.-.-</ecNumber>
    </submittedName>
</protein>
<feature type="transmembrane region" description="Helical" evidence="8">
    <location>
        <begin position="27"/>
        <end position="42"/>
    </location>
</feature>
<feature type="transmembrane region" description="Helical" evidence="8">
    <location>
        <begin position="77"/>
        <end position="97"/>
    </location>
</feature>
<comment type="similarity">
    <text evidence="2 7">Belongs to the membrane-bound acyltransferase family.</text>
</comment>
<keyword evidence="10" id="KW-1185">Reference proteome</keyword>
<dbReference type="InterPro" id="IPR024194">
    <property type="entry name" value="Ac/AlaTfrase_AlgI/DltB"/>
</dbReference>
<reference evidence="9 10" key="1">
    <citation type="submission" date="2023-05" db="EMBL/GenBank/DDBJ databases">
        <title>Rombocin, a short stable natural nisin variant, displays selective antimicrobial activity against Listeria monocytogenes and employs dual mode of action to kill target bacterial strains.</title>
        <authorList>
            <person name="Wambui J."/>
            <person name="Stephan R."/>
            <person name="Kuipers O.P."/>
        </authorList>
    </citation>
    <scope>NUCLEOTIDE SEQUENCE [LARGE SCALE GENOMIC DNA]</scope>
    <source>
        <strain evidence="9 10">RC002</strain>
    </source>
</reference>
<dbReference type="Pfam" id="PF03062">
    <property type="entry name" value="MBOAT"/>
    <property type="match status" value="1"/>
</dbReference>
<dbReference type="PIRSF" id="PIRSF500217">
    <property type="entry name" value="AlgI"/>
    <property type="match status" value="1"/>
</dbReference>
<dbReference type="PANTHER" id="PTHR13285">
    <property type="entry name" value="ACYLTRANSFERASE"/>
    <property type="match status" value="1"/>
</dbReference>
<dbReference type="PIRSF" id="PIRSF016636">
    <property type="entry name" value="AlgI_DltB"/>
    <property type="match status" value="1"/>
</dbReference>
<dbReference type="Proteomes" id="UP001301012">
    <property type="component" value="Unassembled WGS sequence"/>
</dbReference>
<dbReference type="PANTHER" id="PTHR13285:SF18">
    <property type="entry name" value="PROTEIN-CYSTEINE N-PALMITOYLTRANSFERASE RASP"/>
    <property type="match status" value="1"/>
</dbReference>
<keyword evidence="5 8" id="KW-1133">Transmembrane helix</keyword>
<keyword evidence="6 7" id="KW-0472">Membrane</keyword>
<feature type="transmembrane region" description="Helical" evidence="8">
    <location>
        <begin position="353"/>
        <end position="370"/>
    </location>
</feature>
<dbReference type="InterPro" id="IPR051085">
    <property type="entry name" value="MB_O-acyltransferase"/>
</dbReference>
<sequence length="466" mass="54171">MVFSSIIFMFTFLPITLMLYYIAPRGIRNLVLLVISLVFYAWGEPVYVFLMMFTTLFDFFMGLIIDKYRGYNMSKIIFILTIVVNLGILGFFKYYGFVIENINTLFSLNISYSQLPLPIGISFYTFQTLSYVVDVYLNKVALQRSIVSFSLYVSMFPQLVAGPIVRYSDVDYQIDNRKESINKFGEGAQRFIQGLGKKVLFANNIGMLFTSIQALDISSISILTSWLGIIAYTLQIYFDFSGYSDMAIGLGKMFGFEFIENFNYPYVSKSVTEFWRRWHISLGSWFREYVYIPLGGNRCSVPNQVRNLFIVWFLTGLWHGSSWNFIVWGLYYGAILFIEKVFLKNMLENIPSIIRHAYTMILVMIGWVFFANDSMVNALEYIKTMFGLNGNKFIDTTFIYYLYTNIIILIPIILCSTPLVNILYKKIVYKKKWGRILGLAINVIILFVATAYLVNATYNPFLYFRF</sequence>
<dbReference type="EC" id="2.3.-.-" evidence="9"/>
<name>A0ABT7E758_9FIRM</name>
<evidence type="ECO:0000256" key="3">
    <source>
        <dbReference type="ARBA" id="ARBA00022475"/>
    </source>
</evidence>
<comment type="caution">
    <text evidence="9">The sequence shown here is derived from an EMBL/GenBank/DDBJ whole genome shotgun (WGS) entry which is preliminary data.</text>
</comment>
<dbReference type="InterPro" id="IPR004299">
    <property type="entry name" value="MBOAT_fam"/>
</dbReference>
<accession>A0ABT7E758</accession>
<feature type="transmembrane region" description="Helical" evidence="8">
    <location>
        <begin position="217"/>
        <end position="238"/>
    </location>
</feature>
<feature type="transmembrane region" description="Helical" evidence="8">
    <location>
        <begin position="398"/>
        <end position="424"/>
    </location>
</feature>
<keyword evidence="7 9" id="KW-0808">Transferase</keyword>
<gene>
    <name evidence="9" type="ORF">QOZ84_03095</name>
</gene>
<dbReference type="EMBL" id="JASKYM010000001">
    <property type="protein sequence ID" value="MDK2562522.1"/>
    <property type="molecule type" value="Genomic_DNA"/>
</dbReference>
<keyword evidence="3 7" id="KW-1003">Cell membrane</keyword>
<feature type="transmembrane region" description="Helical" evidence="8">
    <location>
        <begin position="436"/>
        <end position="454"/>
    </location>
</feature>
<evidence type="ECO:0000313" key="9">
    <source>
        <dbReference type="EMBL" id="MDK2562522.1"/>
    </source>
</evidence>
<evidence type="ECO:0000313" key="10">
    <source>
        <dbReference type="Proteomes" id="UP001301012"/>
    </source>
</evidence>
<evidence type="ECO:0000256" key="7">
    <source>
        <dbReference type="PIRNR" id="PIRNR016636"/>
    </source>
</evidence>
<feature type="transmembrane region" description="Helical" evidence="8">
    <location>
        <begin position="6"/>
        <end position="22"/>
    </location>
</feature>
<keyword evidence="4 8" id="KW-0812">Transmembrane</keyword>
<evidence type="ECO:0000256" key="5">
    <source>
        <dbReference type="ARBA" id="ARBA00022989"/>
    </source>
</evidence>
<evidence type="ECO:0000256" key="2">
    <source>
        <dbReference type="ARBA" id="ARBA00010323"/>
    </source>
</evidence>
<keyword evidence="7 9" id="KW-0012">Acyltransferase</keyword>
<evidence type="ECO:0000256" key="4">
    <source>
        <dbReference type="ARBA" id="ARBA00022692"/>
    </source>
</evidence>
<dbReference type="GO" id="GO:0016746">
    <property type="term" value="F:acyltransferase activity"/>
    <property type="evidence" value="ECO:0007669"/>
    <property type="project" value="UniProtKB-KW"/>
</dbReference>
<feature type="transmembrane region" description="Helical" evidence="8">
    <location>
        <begin position="310"/>
        <end position="332"/>
    </location>
</feature>
<proteinExistence type="inferred from homology"/>